<dbReference type="EMBL" id="GL945435">
    <property type="protein sequence ID" value="EGO24102.1"/>
    <property type="molecule type" value="Genomic_DNA"/>
</dbReference>
<dbReference type="KEGG" id="sla:SERLADRAFT_393007"/>
<sequence length="56" mass="6392">MGLYQDTARSYSKTFHDHDDNCCSSTSHFPDGNPILKFCSLKFCILESCNLEKVPF</sequence>
<gene>
    <name evidence="1" type="ORF">SERLADRAFT_393007</name>
</gene>
<proteinExistence type="predicted"/>
<accession>F8P035</accession>
<dbReference type="Proteomes" id="UP000008064">
    <property type="component" value="Unassembled WGS sequence"/>
</dbReference>
<dbReference type="GeneID" id="18811585"/>
<reference evidence="1" key="1">
    <citation type="submission" date="2011-04" db="EMBL/GenBank/DDBJ databases">
        <title>Evolution of plant cell wall degrading machinery underlies the functional diversity of forest fungi.</title>
        <authorList>
            <consortium name="US DOE Joint Genome Institute (JGI-PGF)"/>
            <person name="Eastwood D.C."/>
            <person name="Floudas D."/>
            <person name="Binder M."/>
            <person name="Majcherczyk A."/>
            <person name="Schneider P."/>
            <person name="Aerts A."/>
            <person name="Asiegbu F.O."/>
            <person name="Baker S.E."/>
            <person name="Barry K."/>
            <person name="Bendiksby M."/>
            <person name="Blumentritt M."/>
            <person name="Coutinho P.M."/>
            <person name="Cullen D."/>
            <person name="Cullen D."/>
            <person name="Gathman A."/>
            <person name="Goodell B."/>
            <person name="Henrissat B."/>
            <person name="Ihrmark K."/>
            <person name="Kauserud H."/>
            <person name="Kohler A."/>
            <person name="LaButti K."/>
            <person name="Lapidus A."/>
            <person name="Lavin J.L."/>
            <person name="Lee Y.-H."/>
            <person name="Lindquist E."/>
            <person name="Lilly W."/>
            <person name="Lucas S."/>
            <person name="Morin E."/>
            <person name="Murat C."/>
            <person name="Oguiza J.A."/>
            <person name="Park J."/>
            <person name="Pisabarro A.G."/>
            <person name="Riley R."/>
            <person name="Rosling A."/>
            <person name="Salamov A."/>
            <person name="Schmidt O."/>
            <person name="Schmutz J."/>
            <person name="Skrede I."/>
            <person name="Stenlid J."/>
            <person name="Wiebenga A."/>
            <person name="Xie X."/>
            <person name="Kues U."/>
            <person name="Hibbett D.S."/>
            <person name="Hoffmeister D."/>
            <person name="Hogberg N."/>
            <person name="Martin F."/>
            <person name="Grigoriev I.V."/>
            <person name="Watkinson S.C."/>
        </authorList>
    </citation>
    <scope>NUCLEOTIDE SEQUENCE</scope>
    <source>
        <strain evidence="1">S7.9</strain>
    </source>
</reference>
<organism>
    <name type="scientific">Serpula lacrymans var. lacrymans (strain S7.9)</name>
    <name type="common">Dry rot fungus</name>
    <dbReference type="NCBI Taxonomy" id="578457"/>
    <lineage>
        <taxon>Eukaryota</taxon>
        <taxon>Fungi</taxon>
        <taxon>Dikarya</taxon>
        <taxon>Basidiomycota</taxon>
        <taxon>Agaricomycotina</taxon>
        <taxon>Agaricomycetes</taxon>
        <taxon>Agaricomycetidae</taxon>
        <taxon>Boletales</taxon>
        <taxon>Coniophorineae</taxon>
        <taxon>Serpulaceae</taxon>
        <taxon>Serpula</taxon>
    </lineage>
</organism>
<protein>
    <submittedName>
        <fullName evidence="1">Uncharacterized protein</fullName>
    </submittedName>
</protein>
<evidence type="ECO:0000313" key="1">
    <source>
        <dbReference type="EMBL" id="EGO24102.1"/>
    </source>
</evidence>
<dbReference type="AlphaFoldDB" id="F8P035"/>
<dbReference type="RefSeq" id="XP_007319864.1">
    <property type="nucleotide sequence ID" value="XM_007319802.1"/>
</dbReference>
<name>F8P035_SERL9</name>
<dbReference type="HOGENOM" id="CLU_3015647_0_0_1"/>